<feature type="region of interest" description="Disordered" evidence="1">
    <location>
        <begin position="103"/>
        <end position="122"/>
    </location>
</feature>
<sequence>MASFQERKIAGDAHEECVAWELTRRGWAVDAWGQGVLSNAVRFALRRIDSSLRWTPDLIAANGRRVALIDCKARMTSRTSHRHAGSSVAPTMLRTPRFNRQSSLAISTRSAEHPVCRGSDAR</sequence>
<reference evidence="2 3" key="1">
    <citation type="submission" date="2023-03" db="EMBL/GenBank/DDBJ databases">
        <title>Draft genome sequence of type strain Streptomyces ferralitis JCM 14344.</title>
        <authorList>
            <person name="Klaysubun C."/>
            <person name="Duangmal K."/>
        </authorList>
    </citation>
    <scope>NUCLEOTIDE SEQUENCE [LARGE SCALE GENOMIC DNA]</scope>
    <source>
        <strain evidence="2 3">JCM 14344</strain>
    </source>
</reference>
<evidence type="ECO:0008006" key="4">
    <source>
        <dbReference type="Google" id="ProtNLM"/>
    </source>
</evidence>
<organism evidence="2 3">
    <name type="scientific">Streptantibioticus ferralitis</name>
    <dbReference type="NCBI Taxonomy" id="236510"/>
    <lineage>
        <taxon>Bacteria</taxon>
        <taxon>Bacillati</taxon>
        <taxon>Actinomycetota</taxon>
        <taxon>Actinomycetes</taxon>
        <taxon>Kitasatosporales</taxon>
        <taxon>Streptomycetaceae</taxon>
        <taxon>Streptantibioticus</taxon>
    </lineage>
</organism>
<proteinExistence type="predicted"/>
<dbReference type="EMBL" id="JARHTQ010000031">
    <property type="protein sequence ID" value="MDF2260233.1"/>
    <property type="molecule type" value="Genomic_DNA"/>
</dbReference>
<accession>A0ABT5Z923</accession>
<evidence type="ECO:0000313" key="2">
    <source>
        <dbReference type="EMBL" id="MDF2260233.1"/>
    </source>
</evidence>
<evidence type="ECO:0000256" key="1">
    <source>
        <dbReference type="SAM" id="MobiDB-lite"/>
    </source>
</evidence>
<dbReference type="SUPFAM" id="SSF52980">
    <property type="entry name" value="Restriction endonuclease-like"/>
    <property type="match status" value="1"/>
</dbReference>
<keyword evidence="3" id="KW-1185">Reference proteome</keyword>
<gene>
    <name evidence="2" type="ORF">P2L57_32330</name>
</gene>
<dbReference type="RefSeq" id="WP_275820633.1">
    <property type="nucleotide sequence ID" value="NZ_BAAANM010000036.1"/>
</dbReference>
<comment type="caution">
    <text evidence="2">The sequence shown here is derived from an EMBL/GenBank/DDBJ whole genome shotgun (WGS) entry which is preliminary data.</text>
</comment>
<name>A0ABT5Z923_9ACTN</name>
<protein>
    <recommendedName>
        <fullName evidence="4">PD-(D/E)XK endonuclease-like domain-containing protein</fullName>
    </recommendedName>
</protein>
<evidence type="ECO:0000313" key="3">
    <source>
        <dbReference type="Proteomes" id="UP001220022"/>
    </source>
</evidence>
<dbReference type="InterPro" id="IPR011335">
    <property type="entry name" value="Restrct_endonuc-II-like"/>
</dbReference>
<dbReference type="Proteomes" id="UP001220022">
    <property type="component" value="Unassembled WGS sequence"/>
</dbReference>
<feature type="compositionally biased region" description="Basic and acidic residues" evidence="1">
    <location>
        <begin position="110"/>
        <end position="122"/>
    </location>
</feature>